<dbReference type="EMBL" id="BK032734">
    <property type="protein sequence ID" value="DAF57537.1"/>
    <property type="molecule type" value="Genomic_DNA"/>
</dbReference>
<accession>A0A8S5T2Q2</accession>
<organism evidence="1">
    <name type="scientific">Myoviridae sp. ctqfO1</name>
    <dbReference type="NCBI Taxonomy" id="2827710"/>
    <lineage>
        <taxon>Viruses</taxon>
        <taxon>Duplodnaviria</taxon>
        <taxon>Heunggongvirae</taxon>
        <taxon>Uroviricota</taxon>
        <taxon>Caudoviricetes</taxon>
    </lineage>
</organism>
<protein>
    <submittedName>
        <fullName evidence="1">Uncharacterized protein</fullName>
    </submittedName>
</protein>
<evidence type="ECO:0000313" key="1">
    <source>
        <dbReference type="EMBL" id="DAF57537.1"/>
    </source>
</evidence>
<name>A0A8S5T2Q2_9CAUD</name>
<proteinExistence type="predicted"/>
<sequence>MKVTTKNINDVKEAIKAYEDKFNRIHQLTACLDYLCEADEFVFTYENAPIKATLKGEFLEYIKQLIMGDIDVLKRDIEYEDHN</sequence>
<reference evidence="1" key="1">
    <citation type="journal article" date="2021" name="Proc. Natl. Acad. Sci. U.S.A.">
        <title>A Catalog of Tens of Thousands of Viruses from Human Metagenomes Reveals Hidden Associations with Chronic Diseases.</title>
        <authorList>
            <person name="Tisza M.J."/>
            <person name="Buck C.B."/>
        </authorList>
    </citation>
    <scope>NUCLEOTIDE SEQUENCE</scope>
    <source>
        <strain evidence="1">CtqfO1</strain>
    </source>
</reference>